<dbReference type="GO" id="GO:0051213">
    <property type="term" value="F:dioxygenase activity"/>
    <property type="evidence" value="ECO:0007669"/>
    <property type="project" value="UniProtKB-KW"/>
</dbReference>
<keyword evidence="1" id="KW-0223">Dioxygenase</keyword>
<dbReference type="EMBL" id="LR798301">
    <property type="protein sequence ID" value="CAB5222150.1"/>
    <property type="molecule type" value="Genomic_DNA"/>
</dbReference>
<dbReference type="SUPFAM" id="SSF51197">
    <property type="entry name" value="Clavaminate synthase-like"/>
    <property type="match status" value="1"/>
</dbReference>
<gene>
    <name evidence="1" type="ORF">UFOVP361_3</name>
</gene>
<dbReference type="Pfam" id="PF05721">
    <property type="entry name" value="PhyH"/>
    <property type="match status" value="1"/>
</dbReference>
<proteinExistence type="predicted"/>
<dbReference type="PANTHER" id="PTHR20883">
    <property type="entry name" value="PHYTANOYL-COA DIOXYGENASE DOMAIN CONTAINING 1"/>
    <property type="match status" value="1"/>
</dbReference>
<protein>
    <submittedName>
        <fullName evidence="1">Phytanoyl-CoA dioxygenase</fullName>
    </submittedName>
</protein>
<sequence length="236" mass="27384">MVTKLEFYNDNGFVVFENAINNDLIANYEHSSINEEIKNNKLQKGFVEGHQYLEYPEILDILCEDTIFDFFENVGSLFSLHTSLSANVSSERDWHRDFVWDHKHGADNYMGVWVALEDISSDAGPFEAIPGSHNWNLDYSRLSTEELTTVPSKGSDYMQEEIDKKGVEPFQFLAKRGDILFWHGHLIHRGSLPKNQNATRKTLIGHYCANAHGDSTWKLTDYPELYRTWKKGYYYI</sequence>
<dbReference type="InterPro" id="IPR008775">
    <property type="entry name" value="Phytyl_CoA_dOase-like"/>
</dbReference>
<evidence type="ECO:0000313" key="1">
    <source>
        <dbReference type="EMBL" id="CAB5222150.1"/>
    </source>
</evidence>
<keyword evidence="1" id="KW-0560">Oxidoreductase</keyword>
<name>A0A6J7WWL7_9CAUD</name>
<reference evidence="1" key="1">
    <citation type="submission" date="2020-05" db="EMBL/GenBank/DDBJ databases">
        <authorList>
            <person name="Chiriac C."/>
            <person name="Salcher M."/>
            <person name="Ghai R."/>
            <person name="Kavagutti S V."/>
        </authorList>
    </citation>
    <scope>NUCLEOTIDE SEQUENCE</scope>
</reference>
<dbReference type="Gene3D" id="2.60.120.620">
    <property type="entry name" value="q2cbj1_9rhob like domain"/>
    <property type="match status" value="1"/>
</dbReference>
<accession>A0A6J7WWL7</accession>
<organism evidence="1">
    <name type="scientific">uncultured Caudovirales phage</name>
    <dbReference type="NCBI Taxonomy" id="2100421"/>
    <lineage>
        <taxon>Viruses</taxon>
        <taxon>Duplodnaviria</taxon>
        <taxon>Heunggongvirae</taxon>
        <taxon>Uroviricota</taxon>
        <taxon>Caudoviricetes</taxon>
        <taxon>Peduoviridae</taxon>
        <taxon>Maltschvirus</taxon>
        <taxon>Maltschvirus maltsch</taxon>
    </lineage>
</organism>
<dbReference type="GO" id="GO:0046872">
    <property type="term" value="F:metal ion binding"/>
    <property type="evidence" value="ECO:0007669"/>
    <property type="project" value="UniProtKB-ARBA"/>
</dbReference>
<dbReference type="PANTHER" id="PTHR20883:SF48">
    <property type="entry name" value="ECTOINE DIOXYGENASE"/>
    <property type="match status" value="1"/>
</dbReference>